<feature type="compositionally biased region" description="Basic and acidic residues" evidence="1">
    <location>
        <begin position="1"/>
        <end position="12"/>
    </location>
</feature>
<reference evidence="2 3" key="1">
    <citation type="journal article" date="2015" name="Nature">
        <title>rRNA introns, odd ribosomes, and small enigmatic genomes across a large radiation of phyla.</title>
        <authorList>
            <person name="Brown C.T."/>
            <person name="Hug L.A."/>
            <person name="Thomas B.C."/>
            <person name="Sharon I."/>
            <person name="Castelle C.J."/>
            <person name="Singh A."/>
            <person name="Wilkins M.J."/>
            <person name="Williams K.H."/>
            <person name="Banfield J.F."/>
        </authorList>
    </citation>
    <scope>NUCLEOTIDE SEQUENCE [LARGE SCALE GENOMIC DNA]</scope>
</reference>
<comment type="caution">
    <text evidence="2">The sequence shown here is derived from an EMBL/GenBank/DDBJ whole genome shotgun (WGS) entry which is preliminary data.</text>
</comment>
<protein>
    <submittedName>
        <fullName evidence="2">Uncharacterized protein</fullName>
    </submittedName>
</protein>
<accession>A0A0G0VET0</accession>
<name>A0A0G0VET0_9BACT</name>
<sequence>MSERFVPEEARRRPTGKGELPPIDERFRPSEEDFAYEKRLMEQLLQDRPGTYEQKVAILKAIVGGQRRRQGDIYESYTQEDAKNLLKLIGETVE</sequence>
<evidence type="ECO:0000313" key="3">
    <source>
        <dbReference type="Proteomes" id="UP000033930"/>
    </source>
</evidence>
<dbReference type="Proteomes" id="UP000033930">
    <property type="component" value="Unassembled WGS sequence"/>
</dbReference>
<feature type="region of interest" description="Disordered" evidence="1">
    <location>
        <begin position="1"/>
        <end position="25"/>
    </location>
</feature>
<proteinExistence type="predicted"/>
<evidence type="ECO:0000256" key="1">
    <source>
        <dbReference type="SAM" id="MobiDB-lite"/>
    </source>
</evidence>
<gene>
    <name evidence="2" type="ORF">UU50_C0006G0002</name>
</gene>
<evidence type="ECO:0000313" key="2">
    <source>
        <dbReference type="EMBL" id="KKR99399.1"/>
    </source>
</evidence>
<dbReference type="EMBL" id="LCAW01000006">
    <property type="protein sequence ID" value="KKR99399.1"/>
    <property type="molecule type" value="Genomic_DNA"/>
</dbReference>
<organism evidence="2 3">
    <name type="scientific">Candidatus Uhrbacteria bacterium GW2011_GWC1_41_20</name>
    <dbReference type="NCBI Taxonomy" id="1618983"/>
    <lineage>
        <taxon>Bacteria</taxon>
        <taxon>Candidatus Uhriibacteriota</taxon>
    </lineage>
</organism>
<dbReference type="AlphaFoldDB" id="A0A0G0VET0"/>